<evidence type="ECO:0000313" key="1">
    <source>
        <dbReference type="EMBL" id="KKM93109.1"/>
    </source>
</evidence>
<protein>
    <submittedName>
        <fullName evidence="1">Uncharacterized protein</fullName>
    </submittedName>
</protein>
<reference evidence="1" key="1">
    <citation type="journal article" date="2015" name="Nature">
        <title>Complex archaea that bridge the gap between prokaryotes and eukaryotes.</title>
        <authorList>
            <person name="Spang A."/>
            <person name="Saw J.H."/>
            <person name="Jorgensen S.L."/>
            <person name="Zaremba-Niedzwiedzka K."/>
            <person name="Martijn J."/>
            <person name="Lind A.E."/>
            <person name="van Eijk R."/>
            <person name="Schleper C."/>
            <person name="Guy L."/>
            <person name="Ettema T.J."/>
        </authorList>
    </citation>
    <scope>NUCLEOTIDE SEQUENCE</scope>
</reference>
<accession>A0A0F9LDR0</accession>
<organism evidence="1">
    <name type="scientific">marine sediment metagenome</name>
    <dbReference type="NCBI Taxonomy" id="412755"/>
    <lineage>
        <taxon>unclassified sequences</taxon>
        <taxon>metagenomes</taxon>
        <taxon>ecological metagenomes</taxon>
    </lineage>
</organism>
<comment type="caution">
    <text evidence="1">The sequence shown here is derived from an EMBL/GenBank/DDBJ whole genome shotgun (WGS) entry which is preliminary data.</text>
</comment>
<dbReference type="AlphaFoldDB" id="A0A0F9LDR0"/>
<dbReference type="EMBL" id="LAZR01006309">
    <property type="protein sequence ID" value="KKM93109.1"/>
    <property type="molecule type" value="Genomic_DNA"/>
</dbReference>
<name>A0A0F9LDR0_9ZZZZ</name>
<gene>
    <name evidence="1" type="ORF">LCGC14_1211700</name>
</gene>
<proteinExistence type="predicted"/>
<sequence length="714" mass="79851">MEQLFLNKPEFGKSAAMRKFLGQDSTTWIKDIITAFLSDYPMLQSEPLTVTWEKTKFEKGFATGKLNIPSVGSTIPIIVTEWVMMPLDVINKQGVFLPLNDYTMGELLTSKNPFKIVHRTPKKELTLFTDGNTLQFSPTGESTPVGTGESINQTRDAIKVGSFIDKITDVNVSDIENLLLEIKEENLQEHFELNDTANILDKLATVKTASAGDEFEALVRDLDLDISFVHEDENGNKFMKQANSQIDYIWETPINDADVDTLKIKAITNEEETFKFASYEELEKVSDNPQPGDWGFFMTAVNDVKTPQVCIVNITKTADVSEKYSTFSCGDGYIAINENKDYYLNDRDTIKIADPNDLAGDNPCIGDYGVWVVENVATKPFEVESIYKSAVPGEYEIVGNRGFSKVGYYPITSKEDELVPLNKRHNSDFEAAFYVPGNARFVKLSRDLSKDVAFTDSHLAVKIANAQNEYGLLKVAGFNATSGKYQFHVVNDTESKGIEKISEYEYDIPVSAGFITIEKQKVETERNILKHVCGRDTAGLYYFSGPEFCKYAESHPIRDLPLDDAIWTLLHCKGSEEDIKKLGVLKYGVEFEASTNLHAPVSVAALASTIENAVESFDDFMPLRRTLVKQASVMRDKSTVDAMLSLGLINKRNMMEYVSMIPNYEVTLSQLSELLLMTRMGLSGVNETALEDTIESMSQVVKGLKEIESVTTLK</sequence>